<evidence type="ECO:0000256" key="1">
    <source>
        <dbReference type="ARBA" id="ARBA00022823"/>
    </source>
</evidence>
<dbReference type="PROSITE" id="PS00189">
    <property type="entry name" value="LIPOYL"/>
    <property type="match status" value="1"/>
</dbReference>
<dbReference type="Pfam" id="PF00364">
    <property type="entry name" value="Biotin_lipoyl"/>
    <property type="match status" value="1"/>
</dbReference>
<feature type="domain" description="Lipoyl-binding" evidence="3">
    <location>
        <begin position="25"/>
        <end position="101"/>
    </location>
</feature>
<sequence length="101" mass="11495">MIILSGYGHFFSLLHLFLLKRLPPRTKFEFPALSPIMMEGNIVKWLKKEGDKVSPGEVLFEIETDKATFELECMEECYLAMIIHGNGSKKVKVGENESMVS</sequence>
<dbReference type="PANTHER" id="PTHR23151">
    <property type="entry name" value="DIHYDROLIPOAMIDE ACETYL/SUCCINYL-TRANSFERASE-RELATED"/>
    <property type="match status" value="1"/>
</dbReference>
<accession>A0A2N9GRC0</accession>
<dbReference type="GO" id="GO:0045254">
    <property type="term" value="C:pyruvate dehydrogenase complex"/>
    <property type="evidence" value="ECO:0007669"/>
    <property type="project" value="InterPro"/>
</dbReference>
<evidence type="ECO:0000259" key="3">
    <source>
        <dbReference type="PROSITE" id="PS50968"/>
    </source>
</evidence>
<dbReference type="InterPro" id="IPR045257">
    <property type="entry name" value="E2/Pdx1"/>
</dbReference>
<dbReference type="EMBL" id="OIVN01002257">
    <property type="protein sequence ID" value="SPD02043.1"/>
    <property type="molecule type" value="Genomic_DNA"/>
</dbReference>
<name>A0A2N9GRC0_FAGSY</name>
<evidence type="ECO:0000256" key="2">
    <source>
        <dbReference type="ARBA" id="ARBA00022946"/>
    </source>
</evidence>
<dbReference type="Gene3D" id="2.40.50.100">
    <property type="match status" value="1"/>
</dbReference>
<dbReference type="SUPFAM" id="SSF51230">
    <property type="entry name" value="Single hybrid motif"/>
    <property type="match status" value="1"/>
</dbReference>
<reference evidence="4" key="1">
    <citation type="submission" date="2018-02" db="EMBL/GenBank/DDBJ databases">
        <authorList>
            <person name="Cohen D.B."/>
            <person name="Kent A.D."/>
        </authorList>
    </citation>
    <scope>NUCLEOTIDE SEQUENCE</scope>
</reference>
<keyword evidence="2" id="KW-0809">Transit peptide</keyword>
<dbReference type="PROSITE" id="PS50968">
    <property type="entry name" value="BIOTINYL_LIPOYL"/>
    <property type="match status" value="1"/>
</dbReference>
<dbReference type="InterPro" id="IPR000089">
    <property type="entry name" value="Biotin_lipoyl"/>
</dbReference>
<keyword evidence="1" id="KW-0450">Lipoyl</keyword>
<dbReference type="GO" id="GO:0006086">
    <property type="term" value="P:pyruvate decarboxylation to acetyl-CoA"/>
    <property type="evidence" value="ECO:0007669"/>
    <property type="project" value="InterPro"/>
</dbReference>
<dbReference type="PANTHER" id="PTHR23151:SF90">
    <property type="entry name" value="DIHYDROLIPOYLLYSINE-RESIDUE ACETYLTRANSFERASE COMPONENT OF PYRUVATE DEHYDROGENASE COMPLEX, MITOCHONDRIAL-RELATED"/>
    <property type="match status" value="1"/>
</dbReference>
<dbReference type="GO" id="GO:0004742">
    <property type="term" value="F:dihydrolipoyllysine-residue acetyltransferase activity"/>
    <property type="evidence" value="ECO:0007669"/>
    <property type="project" value="TreeGrafter"/>
</dbReference>
<dbReference type="FunFam" id="2.40.50.100:FF:000010">
    <property type="entry name" value="Acetyltransferase component of pyruvate dehydrogenase complex"/>
    <property type="match status" value="1"/>
</dbReference>
<protein>
    <recommendedName>
        <fullName evidence="3">Lipoyl-binding domain-containing protein</fullName>
    </recommendedName>
</protein>
<dbReference type="InterPro" id="IPR003016">
    <property type="entry name" value="2-oxoA_DH_lipoyl-BS"/>
</dbReference>
<evidence type="ECO:0000313" key="4">
    <source>
        <dbReference type="EMBL" id="SPD02043.1"/>
    </source>
</evidence>
<dbReference type="InterPro" id="IPR011053">
    <property type="entry name" value="Single_hybrid_motif"/>
</dbReference>
<proteinExistence type="predicted"/>
<organism evidence="4">
    <name type="scientific">Fagus sylvatica</name>
    <name type="common">Beechnut</name>
    <dbReference type="NCBI Taxonomy" id="28930"/>
    <lineage>
        <taxon>Eukaryota</taxon>
        <taxon>Viridiplantae</taxon>
        <taxon>Streptophyta</taxon>
        <taxon>Embryophyta</taxon>
        <taxon>Tracheophyta</taxon>
        <taxon>Spermatophyta</taxon>
        <taxon>Magnoliopsida</taxon>
        <taxon>eudicotyledons</taxon>
        <taxon>Gunneridae</taxon>
        <taxon>Pentapetalae</taxon>
        <taxon>rosids</taxon>
        <taxon>fabids</taxon>
        <taxon>Fagales</taxon>
        <taxon>Fagaceae</taxon>
        <taxon>Fagus</taxon>
    </lineage>
</organism>
<dbReference type="CDD" id="cd06849">
    <property type="entry name" value="lipoyl_domain"/>
    <property type="match status" value="1"/>
</dbReference>
<gene>
    <name evidence="4" type="ORF">FSB_LOCUS29925</name>
</gene>
<dbReference type="AlphaFoldDB" id="A0A2N9GRC0"/>